<gene>
    <name evidence="2" type="primary">GPATCH1_1</name>
    <name evidence="2" type="ORF">FOZ63_003960</name>
</gene>
<organism evidence="2 3">
    <name type="scientific">Perkinsus olseni</name>
    <name type="common">Perkinsus atlanticus</name>
    <dbReference type="NCBI Taxonomy" id="32597"/>
    <lineage>
        <taxon>Eukaryota</taxon>
        <taxon>Sar</taxon>
        <taxon>Alveolata</taxon>
        <taxon>Perkinsozoa</taxon>
        <taxon>Perkinsea</taxon>
        <taxon>Perkinsida</taxon>
        <taxon>Perkinsidae</taxon>
        <taxon>Perkinsus</taxon>
    </lineage>
</organism>
<accession>A0A7J6SY31</accession>
<evidence type="ECO:0000313" key="3">
    <source>
        <dbReference type="Proteomes" id="UP000553632"/>
    </source>
</evidence>
<feature type="region of interest" description="Disordered" evidence="1">
    <location>
        <begin position="255"/>
        <end position="281"/>
    </location>
</feature>
<dbReference type="AlphaFoldDB" id="A0A7J6SY31"/>
<name>A0A7J6SY31_PEROL</name>
<keyword evidence="3" id="KW-1185">Reference proteome</keyword>
<dbReference type="EMBL" id="JABANO010014895">
    <property type="protein sequence ID" value="KAF4737828.1"/>
    <property type="molecule type" value="Genomic_DNA"/>
</dbReference>
<evidence type="ECO:0000313" key="2">
    <source>
        <dbReference type="EMBL" id="KAF4737828.1"/>
    </source>
</evidence>
<comment type="caution">
    <text evidence="2">The sequence shown here is derived from an EMBL/GenBank/DDBJ whole genome shotgun (WGS) entry which is preliminary data.</text>
</comment>
<protein>
    <submittedName>
        <fullName evidence="2">G patch domain-containing protein 1</fullName>
    </submittedName>
</protein>
<evidence type="ECO:0000256" key="1">
    <source>
        <dbReference type="SAM" id="MobiDB-lite"/>
    </source>
</evidence>
<sequence>MESSVSFEKGNEEAFQMVRLEAFREGCIHLKIDLSSTEVLEGDKLDGNHKISALRLQVIKYNPFSASTMETFWLFLLELAKGDHWKRVLLFSTISKCYALFLSQMLDDNKKVRAKLRELDQSFSRIVHVVRVIAARIVVSGAAAFARKKIQNRPLAQLVKALSMIPTFSVAAGWLGARMTSGICQEAPHVKPVAARKHLALMHSTARSIALGCHRNYASGSPSMGEYVALPRMSREKVTLQQLYLWQVRHDAMSGIDRPSSSCPAYPATPGSRPRATDEATKSIIHSSATSPCTSNASPSNCEDLSPLRVFKGPWVFGLSRNR</sequence>
<proteinExistence type="predicted"/>
<dbReference type="Proteomes" id="UP000553632">
    <property type="component" value="Unassembled WGS sequence"/>
</dbReference>
<feature type="non-terminal residue" evidence="2">
    <location>
        <position position="1"/>
    </location>
</feature>
<reference evidence="2 3" key="1">
    <citation type="submission" date="2020-04" db="EMBL/GenBank/DDBJ databases">
        <title>Perkinsus olseni comparative genomics.</title>
        <authorList>
            <person name="Bogema D.R."/>
        </authorList>
    </citation>
    <scope>NUCLEOTIDE SEQUENCE [LARGE SCALE GENOMIC DNA]</scope>
    <source>
        <strain evidence="2 3">ATCC PRA-207</strain>
    </source>
</reference>